<organism evidence="2 3">
    <name type="scientific">Shewanella psychrophila</name>
    <dbReference type="NCBI Taxonomy" id="225848"/>
    <lineage>
        <taxon>Bacteria</taxon>
        <taxon>Pseudomonadati</taxon>
        <taxon>Pseudomonadota</taxon>
        <taxon>Gammaproteobacteria</taxon>
        <taxon>Alteromonadales</taxon>
        <taxon>Shewanellaceae</taxon>
        <taxon>Shewanella</taxon>
    </lineage>
</organism>
<accession>A0A1S6HIV2</accession>
<protein>
    <submittedName>
        <fullName evidence="2">Phosphopantetheine-containing protein</fullName>
    </submittedName>
</protein>
<dbReference type="OrthoDB" id="9811033at2"/>
<dbReference type="PROSITE" id="PS50075">
    <property type="entry name" value="CARRIER"/>
    <property type="match status" value="1"/>
</dbReference>
<dbReference type="InterPro" id="IPR036736">
    <property type="entry name" value="ACP-like_sf"/>
</dbReference>
<reference evidence="2 3" key="1">
    <citation type="submission" date="2016-03" db="EMBL/GenBank/DDBJ databases">
        <title>Complete genome sequence of Shewanella psychrophila WP2, a deep sea bacterium isolated from west Pacific sediment.</title>
        <authorList>
            <person name="Xu G."/>
            <person name="Jian H."/>
        </authorList>
    </citation>
    <scope>NUCLEOTIDE SEQUENCE [LARGE SCALE GENOMIC DNA]</scope>
    <source>
        <strain evidence="2 3">WP2</strain>
    </source>
</reference>
<dbReference type="KEGG" id="spsw:Sps_00217"/>
<dbReference type="Pfam" id="PF00550">
    <property type="entry name" value="PP-binding"/>
    <property type="match status" value="1"/>
</dbReference>
<evidence type="ECO:0000313" key="3">
    <source>
        <dbReference type="Proteomes" id="UP000189545"/>
    </source>
</evidence>
<dbReference type="SUPFAM" id="SSF47336">
    <property type="entry name" value="ACP-like"/>
    <property type="match status" value="1"/>
</dbReference>
<dbReference type="Gene3D" id="1.10.1200.10">
    <property type="entry name" value="ACP-like"/>
    <property type="match status" value="1"/>
</dbReference>
<proteinExistence type="predicted"/>
<name>A0A1S6HIV2_9GAMM</name>
<keyword evidence="3" id="KW-1185">Reference proteome</keyword>
<evidence type="ECO:0000313" key="2">
    <source>
        <dbReference type="EMBL" id="AQS35437.1"/>
    </source>
</evidence>
<evidence type="ECO:0000259" key="1">
    <source>
        <dbReference type="PROSITE" id="PS50075"/>
    </source>
</evidence>
<feature type="domain" description="Carrier" evidence="1">
    <location>
        <begin position="1"/>
        <end position="75"/>
    </location>
</feature>
<dbReference type="EMBL" id="CP014782">
    <property type="protein sequence ID" value="AQS35437.1"/>
    <property type="molecule type" value="Genomic_DNA"/>
</dbReference>
<dbReference type="RefSeq" id="WP_077750792.1">
    <property type="nucleotide sequence ID" value="NZ_CP014782.1"/>
</dbReference>
<dbReference type="STRING" id="225848.Sps_00217"/>
<dbReference type="AlphaFoldDB" id="A0A1S6HIV2"/>
<sequence length="77" mass="8681">MHKHEFIALVEDFMDIKLTESAMSMQLVDLEGWDSLHAVRLLSELEMLTGHPVPIPAFLKANTLGDIHRLATLEEAL</sequence>
<gene>
    <name evidence="2" type="ORF">Sps_00217</name>
</gene>
<dbReference type="InterPro" id="IPR009081">
    <property type="entry name" value="PP-bd_ACP"/>
</dbReference>
<dbReference type="Proteomes" id="UP000189545">
    <property type="component" value="Chromosome"/>
</dbReference>